<feature type="compositionally biased region" description="Polar residues" evidence="1">
    <location>
        <begin position="1"/>
        <end position="12"/>
    </location>
</feature>
<evidence type="ECO:0000313" key="3">
    <source>
        <dbReference type="Proteomes" id="UP000549134"/>
    </source>
</evidence>
<evidence type="ECO:0008006" key="4">
    <source>
        <dbReference type="Google" id="ProtNLM"/>
    </source>
</evidence>
<sequence length="1168" mass="126435">MTITANVQQPSAYSPPLIPVTVPSSAQQKPATPAPSLPDGRQTLKAALGDRSNLENLAQALTTLLANLPENAEAQTVATMLQQNQMSIARESTFMPMSTLKPATVSLEAFIKHQGITMPHFVADVKALASGLREDTWVHPLGNFAGALAWPIPLDIKIQHEVFNVVACNSANLEGLPLSNVQWGALDYLADGHSLSKPEFQDPAKAMEKLLDSPRAQALGEAIQLKVDGIATDRSVNDYVLAAVHLGLDPESIDAAKRNQVAGFDLAALTHFGKRPAEVVSALAAHLITTGKTSKGTAELGARLLLARVAPQFLITDIPAGVSIGSQAWANLCLAVAGIEGETPGKTARMSFSAVMQAGEDVPAVSEANQKAILIDWAVANQVIDKSADDIYPADEVENARDAFNKQLNDLKAASSKLEAPLPNRKAMALALLKKRFGDDIDFERKVLRIHYGAEIKGPRFSDPYSLLDITMQGLTVWDSWQIHGNYSIDIQQIIAFTRSAEFNVPEAFDKAFSEVTGNYKSIKQDLMMNAITHLPLEDRTALNYGELRFFKENSYRRSLIPFTADSLFHSSMTILVQTEHEGKTRSYAFDTVKGSISKILSPPSNRQPEYISNEVTRVDEFSPPAEAYSLKDNSTRYRRPNLFQTPRIRDVAATVVKGLGIDDDSVRRQAEGRTWSEKRTDTLNSIGNFLLDLIPLRSAIVNLNNGNYKDAATDLAFDIFGFVTAGLGMAGKLTKVAGKTGSTISKAAQGSRIIGATAFSAFNPLGGLGDITVGAGKLALQGPHAVASGVQQLRGMASGVDLAQASTRFEAAATGALKVGDQTVTGSAVKHNNKWYAFDAGSQQPYGPPLGNFDPVDTLMPPPHKMHTHTPQRVQPYPVRPPHPHVGATKLPLPAGDYVDNTLGKLVPGHFIPGNGMDQTKAHFTQQMENYHNTVKAGGVLPATPTLPPLPKQMPPGDLITEALKVSQGVVFGESHSQMASFKLLMANMQTFKAQGVKKVYFEGVIDLPPFGAVDDGISSLGSTKNVRTNPTFKELRDEFRKNGIDVMPLDHYYLTRHKDERPFRARTVQGINSEIRLKEFNYFAAETIQANSGTEKWIALVGNAHMNTSEDVTGLAELTGTLGIGVFDNANVPASVGFKDTRHVPDPKLPLKRGDLPGNLHIYMKP</sequence>
<evidence type="ECO:0000313" key="2">
    <source>
        <dbReference type="EMBL" id="NWD34475.1"/>
    </source>
</evidence>
<comment type="caution">
    <text evidence="2">The sequence shown here is derived from an EMBL/GenBank/DDBJ whole genome shotgun (WGS) entry which is preliminary data.</text>
</comment>
<dbReference type="GeneID" id="55847717"/>
<proteinExistence type="predicted"/>
<accession>A0A7Y8DP29</accession>
<dbReference type="Proteomes" id="UP000549134">
    <property type="component" value="Unassembled WGS sequence"/>
</dbReference>
<organism evidence="2 3">
    <name type="scientific">Pseudomonas tolaasii</name>
    <dbReference type="NCBI Taxonomy" id="29442"/>
    <lineage>
        <taxon>Bacteria</taxon>
        <taxon>Pseudomonadati</taxon>
        <taxon>Pseudomonadota</taxon>
        <taxon>Gammaproteobacteria</taxon>
        <taxon>Pseudomonadales</taxon>
        <taxon>Pseudomonadaceae</taxon>
        <taxon>Pseudomonas</taxon>
    </lineage>
</organism>
<name>A0A7Y8DP29_PSETO</name>
<reference evidence="2 3" key="1">
    <citation type="submission" date="2020-04" db="EMBL/GenBank/DDBJ databases">
        <title>Molecular characterization of pseudomonads from Agaricus bisporus reveal novel blotch 2 pathogens in Western Europe.</title>
        <authorList>
            <person name="Taparia T."/>
            <person name="Krijger M."/>
            <person name="Haynes E."/>
            <person name="Elpinstone J.G."/>
            <person name="Noble R."/>
            <person name="Van Der Wolf J."/>
        </authorList>
    </citation>
    <scope>NUCLEOTIDE SEQUENCE [LARGE SCALE GENOMIC DNA]</scope>
    <source>
        <strain evidence="2 3">IPO3746</strain>
    </source>
</reference>
<gene>
    <name evidence="2" type="ORF">HX787_01315</name>
</gene>
<protein>
    <recommendedName>
        <fullName evidence="4">Type III effector</fullName>
    </recommendedName>
</protein>
<dbReference type="AlphaFoldDB" id="A0A7Y8DP29"/>
<dbReference type="Gene3D" id="3.40.50.11550">
    <property type="match status" value="2"/>
</dbReference>
<dbReference type="SUPFAM" id="SSF159501">
    <property type="entry name" value="EreA/ChaN-like"/>
    <property type="match status" value="1"/>
</dbReference>
<dbReference type="EMBL" id="JACAQK010000002">
    <property type="protein sequence ID" value="NWD34475.1"/>
    <property type="molecule type" value="Genomic_DNA"/>
</dbReference>
<dbReference type="CDD" id="cd14729">
    <property type="entry name" value="RtxA-like"/>
    <property type="match status" value="1"/>
</dbReference>
<evidence type="ECO:0000256" key="1">
    <source>
        <dbReference type="SAM" id="MobiDB-lite"/>
    </source>
</evidence>
<feature type="region of interest" description="Disordered" evidence="1">
    <location>
        <begin position="1"/>
        <end position="40"/>
    </location>
</feature>
<dbReference type="RefSeq" id="WP_016970467.1">
    <property type="nucleotide sequence ID" value="NZ_CP020369.1"/>
</dbReference>